<dbReference type="PANTHER" id="PTHR30537">
    <property type="entry name" value="HTH-TYPE TRANSCRIPTIONAL REGULATOR"/>
    <property type="match status" value="1"/>
</dbReference>
<evidence type="ECO:0000256" key="1">
    <source>
        <dbReference type="ARBA" id="ARBA00009437"/>
    </source>
</evidence>
<dbReference type="Pfam" id="PF00126">
    <property type="entry name" value="HTH_1"/>
    <property type="match status" value="1"/>
</dbReference>
<dbReference type="PRINTS" id="PR00039">
    <property type="entry name" value="HTHLYSR"/>
</dbReference>
<dbReference type="GO" id="GO:0003700">
    <property type="term" value="F:DNA-binding transcription factor activity"/>
    <property type="evidence" value="ECO:0007669"/>
    <property type="project" value="InterPro"/>
</dbReference>
<keyword evidence="2" id="KW-0805">Transcription regulation</keyword>
<dbReference type="InterPro" id="IPR036388">
    <property type="entry name" value="WH-like_DNA-bd_sf"/>
</dbReference>
<organism evidence="6 7">
    <name type="scientific">Aquipseudomonas alcaligenes</name>
    <name type="common">Pseudomonas alcaligenes</name>
    <dbReference type="NCBI Taxonomy" id="43263"/>
    <lineage>
        <taxon>Bacteria</taxon>
        <taxon>Pseudomonadati</taxon>
        <taxon>Pseudomonadota</taxon>
        <taxon>Gammaproteobacteria</taxon>
        <taxon>Pseudomonadales</taxon>
        <taxon>Pseudomonadaceae</taxon>
        <taxon>Aquipseudomonas</taxon>
    </lineage>
</organism>
<sequence>MSLPSLNLLRTFAVLGDTLSVKRAAERLHVTPTAVSHQLRELETALDCRLFQRLPRGLALTDAGQSFWAEIAPAVRQLESATRARQVQRPLRISSFPYLAQAVVLPALGELQALLGERLLTLDTRRETLDLATHGIDLGLRFAAEPADWGALRARRLSGFGLAPLAAPGFPVPAWPPQVELLPIRLSQEQHSWRQWAAQHGWQPAAEGLVLDSYAAVLSAAEQGLGVAMGFLPLCIDALQAGRLRPLWPQRRIANGALWAVWPAQAESPALLRVVDWLEQRLGEMERRTAEFFSALEG</sequence>
<dbReference type="GO" id="GO:0006351">
    <property type="term" value="P:DNA-templated transcription"/>
    <property type="evidence" value="ECO:0007669"/>
    <property type="project" value="TreeGrafter"/>
</dbReference>
<dbReference type="RefSeq" id="WP_110683018.1">
    <property type="nucleotide sequence ID" value="NZ_QJRX01000006.1"/>
</dbReference>
<evidence type="ECO:0000259" key="5">
    <source>
        <dbReference type="PROSITE" id="PS50931"/>
    </source>
</evidence>
<comment type="similarity">
    <text evidence="1">Belongs to the LysR transcriptional regulatory family.</text>
</comment>
<reference evidence="6 7" key="1">
    <citation type="submission" date="2018-06" db="EMBL/GenBank/DDBJ databases">
        <title>Pseudomonas diversity within urban Lake Michigan freshwaters.</title>
        <authorList>
            <person name="Batrich M."/>
            <person name="Hatzopoulos T."/>
            <person name="Putonti C."/>
        </authorList>
    </citation>
    <scope>NUCLEOTIDE SEQUENCE [LARGE SCALE GENOMIC DNA]</scope>
    <source>
        <strain evidence="6 7">MB-090714</strain>
    </source>
</reference>
<dbReference type="InterPro" id="IPR005119">
    <property type="entry name" value="LysR_subst-bd"/>
</dbReference>
<dbReference type="InterPro" id="IPR000847">
    <property type="entry name" value="LysR_HTH_N"/>
</dbReference>
<gene>
    <name evidence="6" type="ORF">DMO17_13620</name>
</gene>
<dbReference type="PANTHER" id="PTHR30537:SF74">
    <property type="entry name" value="HTH-TYPE TRANSCRIPTIONAL REGULATOR TRPI"/>
    <property type="match status" value="1"/>
</dbReference>
<evidence type="ECO:0000256" key="3">
    <source>
        <dbReference type="ARBA" id="ARBA00023125"/>
    </source>
</evidence>
<dbReference type="SUPFAM" id="SSF46785">
    <property type="entry name" value="Winged helix' DNA-binding domain"/>
    <property type="match status" value="1"/>
</dbReference>
<feature type="domain" description="HTH lysR-type" evidence="5">
    <location>
        <begin position="4"/>
        <end position="61"/>
    </location>
</feature>
<dbReference type="InterPro" id="IPR036390">
    <property type="entry name" value="WH_DNA-bd_sf"/>
</dbReference>
<keyword evidence="3" id="KW-0238">DNA-binding</keyword>
<dbReference type="Gene3D" id="1.10.10.10">
    <property type="entry name" value="Winged helix-like DNA-binding domain superfamily/Winged helix DNA-binding domain"/>
    <property type="match status" value="1"/>
</dbReference>
<dbReference type="OrthoDB" id="5526340at2"/>
<evidence type="ECO:0000313" key="6">
    <source>
        <dbReference type="EMBL" id="PYC23672.1"/>
    </source>
</evidence>
<dbReference type="GO" id="GO:0043565">
    <property type="term" value="F:sequence-specific DNA binding"/>
    <property type="evidence" value="ECO:0007669"/>
    <property type="project" value="TreeGrafter"/>
</dbReference>
<dbReference type="EMBL" id="QJRX01000006">
    <property type="protein sequence ID" value="PYC23672.1"/>
    <property type="molecule type" value="Genomic_DNA"/>
</dbReference>
<comment type="caution">
    <text evidence="6">The sequence shown here is derived from an EMBL/GenBank/DDBJ whole genome shotgun (WGS) entry which is preliminary data.</text>
</comment>
<evidence type="ECO:0000256" key="2">
    <source>
        <dbReference type="ARBA" id="ARBA00023015"/>
    </source>
</evidence>
<evidence type="ECO:0000256" key="4">
    <source>
        <dbReference type="ARBA" id="ARBA00023163"/>
    </source>
</evidence>
<protein>
    <recommendedName>
        <fullName evidence="5">HTH lysR-type domain-containing protein</fullName>
    </recommendedName>
</protein>
<dbReference type="InterPro" id="IPR058163">
    <property type="entry name" value="LysR-type_TF_proteobact-type"/>
</dbReference>
<dbReference type="PROSITE" id="PS50931">
    <property type="entry name" value="HTH_LYSR"/>
    <property type="match status" value="1"/>
</dbReference>
<name>A0A2V4L2H4_AQUAC</name>
<proteinExistence type="inferred from homology"/>
<dbReference type="Proteomes" id="UP000248146">
    <property type="component" value="Unassembled WGS sequence"/>
</dbReference>
<dbReference type="AlphaFoldDB" id="A0A2V4L2H4"/>
<accession>A0A2V4L2H4</accession>
<dbReference type="Gene3D" id="3.40.190.10">
    <property type="entry name" value="Periplasmic binding protein-like II"/>
    <property type="match status" value="2"/>
</dbReference>
<keyword evidence="4" id="KW-0804">Transcription</keyword>
<dbReference type="Pfam" id="PF03466">
    <property type="entry name" value="LysR_substrate"/>
    <property type="match status" value="1"/>
</dbReference>
<dbReference type="SUPFAM" id="SSF53850">
    <property type="entry name" value="Periplasmic binding protein-like II"/>
    <property type="match status" value="1"/>
</dbReference>
<evidence type="ECO:0000313" key="7">
    <source>
        <dbReference type="Proteomes" id="UP000248146"/>
    </source>
</evidence>